<dbReference type="InterPro" id="IPR014757">
    <property type="entry name" value="Tscrpt_reg_IclR_C"/>
</dbReference>
<evidence type="ECO:0000313" key="5">
    <source>
        <dbReference type="EMBL" id="BBC60500.1"/>
    </source>
</evidence>
<dbReference type="PANTHER" id="PTHR30136:SF35">
    <property type="entry name" value="HTH-TYPE TRANSCRIPTIONAL REGULATOR RV1719"/>
    <property type="match status" value="1"/>
</dbReference>
<evidence type="ECO:0000259" key="4">
    <source>
        <dbReference type="PROSITE" id="PS51078"/>
    </source>
</evidence>
<keyword evidence="3" id="KW-0804">Transcription</keyword>
<dbReference type="PANTHER" id="PTHR30136">
    <property type="entry name" value="HELIX-TURN-HELIX TRANSCRIPTIONAL REGULATOR, ICLR FAMILY"/>
    <property type="match status" value="1"/>
</dbReference>
<name>A0A2Z5Y123_9ENTE</name>
<sequence>MSEKPYGTVLIKAAKILDFLVDHPNSSLYTIAQATTLTSPTTSKILDTLILIGYVKKSPAKKFSIGTRLIRYANQNLEQLDLLETTQPFLERLQQEIDETIHLGILNTNEILYVNKLEPKNQTIRMSSKIGITRPLYNSAMGKAVLSNYTEEAINDYLAMTELIAYTENTITNPLKLKKELADIKKLQVAFDDEEVEKDIFCIGASIQNQDAILGAFSISIPKYRLSEETKQKIIQQMIITKEKIENAL</sequence>
<dbReference type="InterPro" id="IPR029016">
    <property type="entry name" value="GAF-like_dom_sf"/>
</dbReference>
<evidence type="ECO:0000256" key="3">
    <source>
        <dbReference type="ARBA" id="ARBA00023163"/>
    </source>
</evidence>
<dbReference type="SMART" id="SM00346">
    <property type="entry name" value="HTH_ICLR"/>
    <property type="match status" value="1"/>
</dbReference>
<dbReference type="SUPFAM" id="SSF55781">
    <property type="entry name" value="GAF domain-like"/>
    <property type="match status" value="1"/>
</dbReference>
<evidence type="ECO:0000313" key="6">
    <source>
        <dbReference type="Proteomes" id="UP000269226"/>
    </source>
</evidence>
<accession>A0A2Z5Y123</accession>
<dbReference type="InterPro" id="IPR005471">
    <property type="entry name" value="Tscrpt_reg_IclR_N"/>
</dbReference>
<dbReference type="Gene3D" id="3.30.450.40">
    <property type="match status" value="1"/>
</dbReference>
<dbReference type="Pfam" id="PF09339">
    <property type="entry name" value="HTH_IclR"/>
    <property type="match status" value="1"/>
</dbReference>
<reference evidence="5 6" key="1">
    <citation type="submission" date="2018-01" db="EMBL/GenBank/DDBJ databases">
        <title>Whole genome sequence of Melissococcus plutonius DAT561.</title>
        <authorList>
            <person name="Okumura K."/>
            <person name="Takamatsu D."/>
            <person name="Okura M."/>
        </authorList>
    </citation>
    <scope>NUCLEOTIDE SEQUENCE [LARGE SCALE GENOMIC DNA]</scope>
    <source>
        <strain evidence="5 6">DAT561</strain>
    </source>
</reference>
<keyword evidence="2" id="KW-0238">DNA-binding</keyword>
<evidence type="ECO:0000256" key="1">
    <source>
        <dbReference type="ARBA" id="ARBA00023015"/>
    </source>
</evidence>
<dbReference type="EMBL" id="AP018492">
    <property type="protein sequence ID" value="BBC60500.1"/>
    <property type="molecule type" value="Genomic_DNA"/>
</dbReference>
<dbReference type="PROSITE" id="PS51078">
    <property type="entry name" value="ICLR_ED"/>
    <property type="match status" value="1"/>
</dbReference>
<proteinExistence type="predicted"/>
<dbReference type="AlphaFoldDB" id="A0A2Z5Y123"/>
<dbReference type="Gene3D" id="1.10.10.10">
    <property type="entry name" value="Winged helix-like DNA-binding domain superfamily/Winged helix DNA-binding domain"/>
    <property type="match status" value="1"/>
</dbReference>
<keyword evidence="1" id="KW-0805">Transcription regulation</keyword>
<dbReference type="GO" id="GO:0003700">
    <property type="term" value="F:DNA-binding transcription factor activity"/>
    <property type="evidence" value="ECO:0007669"/>
    <property type="project" value="TreeGrafter"/>
</dbReference>
<dbReference type="Pfam" id="PF01614">
    <property type="entry name" value="IclR_C"/>
    <property type="match status" value="1"/>
</dbReference>
<dbReference type="GO" id="GO:0045892">
    <property type="term" value="P:negative regulation of DNA-templated transcription"/>
    <property type="evidence" value="ECO:0007669"/>
    <property type="project" value="TreeGrafter"/>
</dbReference>
<dbReference type="GO" id="GO:0003677">
    <property type="term" value="F:DNA binding"/>
    <property type="evidence" value="ECO:0007669"/>
    <property type="project" value="UniProtKB-KW"/>
</dbReference>
<dbReference type="InterPro" id="IPR036388">
    <property type="entry name" value="WH-like_DNA-bd_sf"/>
</dbReference>
<dbReference type="GeneID" id="57042923"/>
<dbReference type="InterPro" id="IPR050707">
    <property type="entry name" value="HTH_MetabolicPath_Reg"/>
</dbReference>
<dbReference type="Proteomes" id="UP000269226">
    <property type="component" value="Chromosome"/>
</dbReference>
<dbReference type="RefSeq" id="WP_015694570.1">
    <property type="nucleotide sequence ID" value="NZ_AP018492.1"/>
</dbReference>
<dbReference type="SUPFAM" id="SSF46785">
    <property type="entry name" value="Winged helix' DNA-binding domain"/>
    <property type="match status" value="1"/>
</dbReference>
<dbReference type="InterPro" id="IPR036390">
    <property type="entry name" value="WH_DNA-bd_sf"/>
</dbReference>
<feature type="domain" description="IclR-ED" evidence="4">
    <location>
        <begin position="68"/>
        <end position="249"/>
    </location>
</feature>
<gene>
    <name evidence="5" type="ORF">DAT561_0362</name>
</gene>
<organism evidence="5 6">
    <name type="scientific">Melissococcus plutonius</name>
    <dbReference type="NCBI Taxonomy" id="33970"/>
    <lineage>
        <taxon>Bacteria</taxon>
        <taxon>Bacillati</taxon>
        <taxon>Bacillota</taxon>
        <taxon>Bacilli</taxon>
        <taxon>Lactobacillales</taxon>
        <taxon>Enterococcaceae</taxon>
        <taxon>Melissococcus</taxon>
    </lineage>
</organism>
<evidence type="ECO:0000256" key="2">
    <source>
        <dbReference type="ARBA" id="ARBA00023125"/>
    </source>
</evidence>
<protein>
    <submittedName>
        <fullName evidence="5">Transcriptional regulator, IclR family</fullName>
    </submittedName>
</protein>